<evidence type="ECO:0000313" key="2">
    <source>
        <dbReference type="Proteomes" id="UP000010319"/>
    </source>
</evidence>
<organism evidence="1 2">
    <name type="scientific">Yersinia bercovieri ATCC 43970</name>
    <dbReference type="NCBI Taxonomy" id="349968"/>
    <lineage>
        <taxon>Bacteria</taxon>
        <taxon>Pseudomonadati</taxon>
        <taxon>Pseudomonadota</taxon>
        <taxon>Gammaproteobacteria</taxon>
        <taxon>Enterobacterales</taxon>
        <taxon>Yersiniaceae</taxon>
        <taxon>Yersinia</taxon>
    </lineage>
</organism>
<proteinExistence type="predicted"/>
<comment type="caution">
    <text evidence="1">The sequence shown here is derived from an EMBL/GenBank/DDBJ whole genome shotgun (WGS) entry which is preliminary data.</text>
</comment>
<dbReference type="EMBL" id="AALC02000003">
    <property type="protein sequence ID" value="EEQ08240.1"/>
    <property type="molecule type" value="Genomic_DNA"/>
</dbReference>
<sequence length="41" mass="4627">MLGARLFGRQKPFQNNINVTGNMSRKGNYLDNIGTNRFIAV</sequence>
<accession>A0ABM9Y3E6</accession>
<gene>
    <name evidence="1" type="ORF">yberc0001_34640</name>
</gene>
<name>A0ABM9Y3E6_YERBE</name>
<reference evidence="1" key="1">
    <citation type="submission" date="2008-12" db="EMBL/GenBank/DDBJ databases">
        <title>Annotation of the Yersinia bercovieri ATCC 43970 genome.</title>
        <authorList>
            <person name="Read T.D."/>
            <person name="Akmal A."/>
            <person name="Bishop-Lilly K."/>
            <person name="Chen P.E."/>
            <person name="Cook C."/>
            <person name="Kiley M.P."/>
            <person name="Lentz S."/>
            <person name="Mateczun A."/>
            <person name="Nagarajan N."/>
            <person name="Nolan N."/>
            <person name="Osborne B.I."/>
            <person name="Pop M."/>
            <person name="Sozhamannan S."/>
            <person name="Stewart A.C."/>
            <person name="Sulakvelidze A."/>
            <person name="Thomason B."/>
            <person name="Willner K."/>
            <person name="Zwick M.E."/>
        </authorList>
    </citation>
    <scope>NUCLEOTIDE SEQUENCE [LARGE SCALE GENOMIC DNA]</scope>
    <source>
        <strain evidence="1">ATCC 43970</strain>
    </source>
</reference>
<keyword evidence="2" id="KW-1185">Reference proteome</keyword>
<dbReference type="Proteomes" id="UP000010319">
    <property type="component" value="Unassembled WGS sequence"/>
</dbReference>
<protein>
    <submittedName>
        <fullName evidence="1">Uncharacterized protein</fullName>
    </submittedName>
</protein>
<evidence type="ECO:0000313" key="1">
    <source>
        <dbReference type="EMBL" id="EEQ08240.1"/>
    </source>
</evidence>